<comment type="caution">
    <text evidence="2">The sequence shown here is derived from an EMBL/GenBank/DDBJ whole genome shotgun (WGS) entry which is preliminary data.</text>
</comment>
<keyword evidence="3" id="KW-1185">Reference proteome</keyword>
<dbReference type="EMBL" id="SOFS01000039">
    <property type="protein sequence ID" value="TFC17782.1"/>
    <property type="molecule type" value="Genomic_DNA"/>
</dbReference>
<dbReference type="Gene3D" id="3.10.450.50">
    <property type="match status" value="1"/>
</dbReference>
<accession>A0ABY2IL70</accession>
<organism evidence="2 3">
    <name type="scientific">Cryobacterium glucosi</name>
    <dbReference type="NCBI Taxonomy" id="1259175"/>
    <lineage>
        <taxon>Bacteria</taxon>
        <taxon>Bacillati</taxon>
        <taxon>Actinomycetota</taxon>
        <taxon>Actinomycetes</taxon>
        <taxon>Micrococcales</taxon>
        <taxon>Microbacteriaceae</taxon>
        <taxon>Cryobacterium</taxon>
    </lineage>
</organism>
<dbReference type="SUPFAM" id="SSF54427">
    <property type="entry name" value="NTF2-like"/>
    <property type="match status" value="1"/>
</dbReference>
<proteinExistence type="predicted"/>
<gene>
    <name evidence="2" type="ORF">E3O46_15985</name>
</gene>
<dbReference type="Pfam" id="PF13474">
    <property type="entry name" value="SnoaL_3"/>
    <property type="match status" value="1"/>
</dbReference>
<dbReference type="Proteomes" id="UP000297604">
    <property type="component" value="Unassembled WGS sequence"/>
</dbReference>
<dbReference type="RefSeq" id="WP_134448809.1">
    <property type="nucleotide sequence ID" value="NZ_SOFS01000039.1"/>
</dbReference>
<evidence type="ECO:0000313" key="2">
    <source>
        <dbReference type="EMBL" id="TFC17782.1"/>
    </source>
</evidence>
<reference evidence="2 3" key="1">
    <citation type="submission" date="2019-03" db="EMBL/GenBank/DDBJ databases">
        <title>Genomics of glacier-inhabiting Cryobacterium strains.</title>
        <authorList>
            <person name="Liu Q."/>
            <person name="Xin Y.-H."/>
        </authorList>
    </citation>
    <scope>NUCLEOTIDE SEQUENCE [LARGE SCALE GENOMIC DNA]</scope>
    <source>
        <strain evidence="2 3">MDB1-5</strain>
    </source>
</reference>
<dbReference type="InterPro" id="IPR032710">
    <property type="entry name" value="NTF2-like_dom_sf"/>
</dbReference>
<protein>
    <submittedName>
        <fullName evidence="2">DUF4440 domain-containing protein</fullName>
    </submittedName>
</protein>
<dbReference type="InterPro" id="IPR037401">
    <property type="entry name" value="SnoaL-like"/>
</dbReference>
<evidence type="ECO:0000259" key="1">
    <source>
        <dbReference type="Pfam" id="PF13474"/>
    </source>
</evidence>
<feature type="domain" description="SnoaL-like" evidence="1">
    <location>
        <begin position="17"/>
        <end position="134"/>
    </location>
</feature>
<name>A0ABY2IL70_9MICO</name>
<evidence type="ECO:0000313" key="3">
    <source>
        <dbReference type="Proteomes" id="UP000297604"/>
    </source>
</evidence>
<sequence>MSDDVADPGTPAADALAAADALISDFGNHRRDAYFSRFAPEATFLFHSAPARLESRAAYEQLWDEWEQQNGFRVLSCVSSERRIQVFGKVAVFSHDVASTVSFDDTVETLAERESIVLENRGGAWLAVHEHLSARS</sequence>